<evidence type="ECO:0000313" key="2">
    <source>
        <dbReference type="EMBL" id="SDB77397.1"/>
    </source>
</evidence>
<dbReference type="AlphaFoldDB" id="A0A1G8R5Z7"/>
<sequence>MLLEFTVKNYRSFHKECTFSLEAQNIVEEPKTNVVSLDGYKIVKTTAVYGPNSSGKSNLISALDNMRNCVINSVRLNDNEMLPYDPFLLSETSDDTYEPTHYEILFLMDGIRYRYGFDYTYTSIAGEWLFTKVGTKKEKTLFIRTEEGIGVSEKDFSEGIGYESKTNENRLFLSLCAQLGGTISKKIINWFNNGYRIISGLQSIGYKTLSKQMFHEKKEGYQEALAFFKTLQLGFEDLLSEEESTTKVSFVSGKSMVLEKNIKLSTVHNKYNDKGQVIGEEVFNLENQESAGTLKLVELSGPIFETLLKGSILVVDELDAKMHPLISQYIIKLFNNAETNPKNAQLIFSTHDTHLLSARLLRRDQIWFTEKDTLEQTDLYSMMDIILPDGSKPRNDTNYEKNYINGRYGAIPFIMND</sequence>
<dbReference type="Proteomes" id="UP000183670">
    <property type="component" value="Unassembled WGS sequence"/>
</dbReference>
<evidence type="ECO:0000313" key="5">
    <source>
        <dbReference type="Proteomes" id="UP000183670"/>
    </source>
</evidence>
<dbReference type="Proteomes" id="UP000181870">
    <property type="component" value="Unassembled WGS sequence"/>
</dbReference>
<evidence type="ECO:0000313" key="4">
    <source>
        <dbReference type="Proteomes" id="UP000181870"/>
    </source>
</evidence>
<dbReference type="PANTHER" id="PTHR40396:SF1">
    <property type="entry name" value="ATPASE AAA-TYPE CORE DOMAIN-CONTAINING PROTEIN"/>
    <property type="match status" value="1"/>
</dbReference>
<dbReference type="GO" id="GO:0005524">
    <property type="term" value="F:ATP binding"/>
    <property type="evidence" value="ECO:0007669"/>
    <property type="project" value="InterPro"/>
</dbReference>
<reference evidence="4" key="1">
    <citation type="submission" date="2016-10" db="EMBL/GenBank/DDBJ databases">
        <authorList>
            <person name="Varghese N."/>
            <person name="Submissions S."/>
        </authorList>
    </citation>
    <scope>NUCLEOTIDE SEQUENCE [LARGE SCALE GENOMIC DNA]</scope>
    <source>
        <strain evidence="4">NLAE-zl-C57</strain>
    </source>
</reference>
<protein>
    <recommendedName>
        <fullName evidence="1">ATPase AAA-type core domain-containing protein</fullName>
    </recommendedName>
</protein>
<reference evidence="3 5" key="2">
    <citation type="submission" date="2016-10" db="EMBL/GenBank/DDBJ databases">
        <authorList>
            <person name="de Groot N.N."/>
        </authorList>
    </citation>
    <scope>NUCLEOTIDE SEQUENCE [LARGE SCALE GENOMIC DNA]</scope>
    <source>
        <strain evidence="2 5">NLAE-zl-C500</strain>
        <strain evidence="3">NLAE-zl-C57</strain>
    </source>
</reference>
<dbReference type="RefSeq" id="WP_074558320.1">
    <property type="nucleotide sequence ID" value="NZ_FMYE01000021.1"/>
</dbReference>
<dbReference type="InterPro" id="IPR003959">
    <property type="entry name" value="ATPase_AAA_core"/>
</dbReference>
<accession>A0A1G8R5Z7</accession>
<dbReference type="GO" id="GO:0016887">
    <property type="term" value="F:ATP hydrolysis activity"/>
    <property type="evidence" value="ECO:0007669"/>
    <property type="project" value="InterPro"/>
</dbReference>
<feature type="domain" description="ATPase AAA-type core" evidence="1">
    <location>
        <begin position="46"/>
        <end position="357"/>
    </location>
</feature>
<evidence type="ECO:0000313" key="3">
    <source>
        <dbReference type="EMBL" id="SDJ11995.1"/>
    </source>
</evidence>
<dbReference type="Gene3D" id="3.40.50.300">
    <property type="entry name" value="P-loop containing nucleotide triphosphate hydrolases"/>
    <property type="match status" value="1"/>
</dbReference>
<dbReference type="SUPFAM" id="SSF52540">
    <property type="entry name" value="P-loop containing nucleoside triphosphate hydrolases"/>
    <property type="match status" value="1"/>
</dbReference>
<gene>
    <name evidence="2" type="ORF">SAMN05192581_102138</name>
    <name evidence="3" type="ORF">SAMN05192582_11275</name>
</gene>
<organism evidence="3 4">
    <name type="scientific">Bacteroides ovatus</name>
    <dbReference type="NCBI Taxonomy" id="28116"/>
    <lineage>
        <taxon>Bacteria</taxon>
        <taxon>Pseudomonadati</taxon>
        <taxon>Bacteroidota</taxon>
        <taxon>Bacteroidia</taxon>
        <taxon>Bacteroidales</taxon>
        <taxon>Bacteroidaceae</taxon>
        <taxon>Bacteroides</taxon>
    </lineage>
</organism>
<proteinExistence type="predicted"/>
<evidence type="ECO:0000259" key="1">
    <source>
        <dbReference type="Pfam" id="PF13304"/>
    </source>
</evidence>
<dbReference type="InterPro" id="IPR027417">
    <property type="entry name" value="P-loop_NTPase"/>
</dbReference>
<dbReference type="PANTHER" id="PTHR40396">
    <property type="entry name" value="ATPASE-LIKE PROTEIN"/>
    <property type="match status" value="1"/>
</dbReference>
<dbReference type="Pfam" id="PF13304">
    <property type="entry name" value="AAA_21"/>
    <property type="match status" value="1"/>
</dbReference>
<dbReference type="EMBL" id="FMYE01000021">
    <property type="protein sequence ID" value="SDB77397.1"/>
    <property type="molecule type" value="Genomic_DNA"/>
</dbReference>
<name>A0A1G8R5Z7_BACOV</name>
<dbReference type="EMBL" id="FNDO01000127">
    <property type="protein sequence ID" value="SDJ11995.1"/>
    <property type="molecule type" value="Genomic_DNA"/>
</dbReference>